<gene>
    <name evidence="2" type="ORF">ACMD2_09187</name>
</gene>
<keyword evidence="1" id="KW-0812">Transmembrane</keyword>
<evidence type="ECO:0000256" key="1">
    <source>
        <dbReference type="SAM" id="Phobius"/>
    </source>
</evidence>
<dbReference type="AlphaFoldDB" id="A0A199WAU4"/>
<keyword evidence="1" id="KW-1133">Transmembrane helix</keyword>
<reference evidence="2 3" key="1">
    <citation type="journal article" date="2016" name="DNA Res.">
        <title>The draft genome of MD-2 pineapple using hybrid error correction of long reads.</title>
        <authorList>
            <person name="Redwan R.M."/>
            <person name="Saidin A."/>
            <person name="Kumar S.V."/>
        </authorList>
    </citation>
    <scope>NUCLEOTIDE SEQUENCE [LARGE SCALE GENOMIC DNA]</scope>
    <source>
        <strain evidence="3">cv. MD2</strain>
        <tissue evidence="2">Leaf</tissue>
    </source>
</reference>
<dbReference type="EMBL" id="LSRQ01000018">
    <property type="protein sequence ID" value="OAY86010.1"/>
    <property type="molecule type" value="Genomic_DNA"/>
</dbReference>
<keyword evidence="1" id="KW-0472">Membrane</keyword>
<accession>A0A199WAU4</accession>
<name>A0A199WAU4_ANACO</name>
<evidence type="ECO:0000313" key="2">
    <source>
        <dbReference type="EMBL" id="OAY86010.1"/>
    </source>
</evidence>
<proteinExistence type="predicted"/>
<evidence type="ECO:0000313" key="3">
    <source>
        <dbReference type="Proteomes" id="UP000092600"/>
    </source>
</evidence>
<organism evidence="2 3">
    <name type="scientific">Ananas comosus</name>
    <name type="common">Pineapple</name>
    <name type="synonym">Ananas ananas</name>
    <dbReference type="NCBI Taxonomy" id="4615"/>
    <lineage>
        <taxon>Eukaryota</taxon>
        <taxon>Viridiplantae</taxon>
        <taxon>Streptophyta</taxon>
        <taxon>Embryophyta</taxon>
        <taxon>Tracheophyta</taxon>
        <taxon>Spermatophyta</taxon>
        <taxon>Magnoliopsida</taxon>
        <taxon>Liliopsida</taxon>
        <taxon>Poales</taxon>
        <taxon>Bromeliaceae</taxon>
        <taxon>Bromelioideae</taxon>
        <taxon>Ananas</taxon>
    </lineage>
</organism>
<dbReference type="Proteomes" id="UP000092600">
    <property type="component" value="Unassembled WGS sequence"/>
</dbReference>
<feature type="transmembrane region" description="Helical" evidence="1">
    <location>
        <begin position="38"/>
        <end position="60"/>
    </location>
</feature>
<comment type="caution">
    <text evidence="2">The sequence shown here is derived from an EMBL/GenBank/DDBJ whole genome shotgun (WGS) entry which is preliminary data.</text>
</comment>
<sequence>MPDGSKCILKPFSGSNGTQEVTCYWLAQKMLMCGCGMLIKVPVSILSLVMVRLYVLVLMMHH</sequence>
<protein>
    <submittedName>
        <fullName evidence="2">Uncharacterized protein</fullName>
    </submittedName>
</protein>